<evidence type="ECO:0000313" key="10">
    <source>
        <dbReference type="Proteomes" id="UP000008783"/>
    </source>
</evidence>
<keyword evidence="10" id="KW-1185">Reference proteome</keyword>
<proteinExistence type="inferred from homology"/>
<evidence type="ECO:0000256" key="6">
    <source>
        <dbReference type="ARBA" id="ARBA00023136"/>
    </source>
</evidence>
<accession>E3JW03</accession>
<evidence type="ECO:0000256" key="4">
    <source>
        <dbReference type="ARBA" id="ARBA00022692"/>
    </source>
</evidence>
<dbReference type="HOGENOM" id="CLU_2122274_0_0_1"/>
<comment type="subcellular location">
    <subcellularLocation>
        <location evidence="1">Membrane</location>
        <topology evidence="1">Multi-pass membrane protein</topology>
    </subcellularLocation>
</comment>
<evidence type="ECO:0000313" key="9">
    <source>
        <dbReference type="EMBL" id="EFP76228.1"/>
    </source>
</evidence>
<dbReference type="RefSeq" id="XP_003320647.1">
    <property type="nucleotide sequence ID" value="XM_003320599.1"/>
</dbReference>
<evidence type="ECO:0000256" key="1">
    <source>
        <dbReference type="ARBA" id="ARBA00004141"/>
    </source>
</evidence>
<feature type="chain" id="PRO_5003173011" evidence="8">
    <location>
        <begin position="18"/>
        <end position="114"/>
    </location>
</feature>
<dbReference type="GeneID" id="10533958"/>
<keyword evidence="5 7" id="KW-1133">Transmembrane helix</keyword>
<gene>
    <name evidence="9" type="ORF">PGTG_02669</name>
</gene>
<feature type="transmembrane region" description="Helical" evidence="7">
    <location>
        <begin position="56"/>
        <end position="77"/>
    </location>
</feature>
<evidence type="ECO:0000256" key="5">
    <source>
        <dbReference type="ARBA" id="ARBA00022989"/>
    </source>
</evidence>
<keyword evidence="4 7" id="KW-0812">Transmembrane</keyword>
<dbReference type="KEGG" id="pgr:PGTG_02669"/>
<dbReference type="OrthoDB" id="9986677at2759"/>
<organism evidence="9 10">
    <name type="scientific">Puccinia graminis f. sp. tritici (strain CRL 75-36-700-3 / race SCCL)</name>
    <name type="common">Black stem rust fungus</name>
    <dbReference type="NCBI Taxonomy" id="418459"/>
    <lineage>
        <taxon>Eukaryota</taxon>
        <taxon>Fungi</taxon>
        <taxon>Dikarya</taxon>
        <taxon>Basidiomycota</taxon>
        <taxon>Pucciniomycotina</taxon>
        <taxon>Pucciniomycetes</taxon>
        <taxon>Pucciniales</taxon>
        <taxon>Pucciniaceae</taxon>
        <taxon>Puccinia</taxon>
    </lineage>
</organism>
<keyword evidence="6 7" id="KW-0472">Membrane</keyword>
<dbReference type="EMBL" id="DS178265">
    <property type="protein sequence ID" value="EFP76228.1"/>
    <property type="molecule type" value="Genomic_DNA"/>
</dbReference>
<reference evidence="10" key="2">
    <citation type="journal article" date="2011" name="Proc. Natl. Acad. Sci. U.S.A.">
        <title>Obligate biotrophy features unraveled by the genomic analysis of rust fungi.</title>
        <authorList>
            <person name="Duplessis S."/>
            <person name="Cuomo C.A."/>
            <person name="Lin Y.-C."/>
            <person name="Aerts A."/>
            <person name="Tisserant E."/>
            <person name="Veneault-Fourrey C."/>
            <person name="Joly D.L."/>
            <person name="Hacquard S."/>
            <person name="Amselem J."/>
            <person name="Cantarel B.L."/>
            <person name="Chiu R."/>
            <person name="Coutinho P.M."/>
            <person name="Feau N."/>
            <person name="Field M."/>
            <person name="Frey P."/>
            <person name="Gelhaye E."/>
            <person name="Goldberg J."/>
            <person name="Grabherr M.G."/>
            <person name="Kodira C.D."/>
            <person name="Kohler A."/>
            <person name="Kuees U."/>
            <person name="Lindquist E.A."/>
            <person name="Lucas S.M."/>
            <person name="Mago R."/>
            <person name="Mauceli E."/>
            <person name="Morin E."/>
            <person name="Murat C."/>
            <person name="Pangilinan J.L."/>
            <person name="Park R."/>
            <person name="Pearson M."/>
            <person name="Quesneville H."/>
            <person name="Rouhier N."/>
            <person name="Sakthikumar S."/>
            <person name="Salamov A.A."/>
            <person name="Schmutz J."/>
            <person name="Selles B."/>
            <person name="Shapiro H."/>
            <person name="Tanguay P."/>
            <person name="Tuskan G.A."/>
            <person name="Henrissat B."/>
            <person name="Van de Peer Y."/>
            <person name="Rouze P."/>
            <person name="Ellis J.G."/>
            <person name="Dodds P.N."/>
            <person name="Schein J.E."/>
            <person name="Zhong S."/>
            <person name="Hamelin R.C."/>
            <person name="Grigoriev I.V."/>
            <person name="Szabo L.J."/>
            <person name="Martin F."/>
        </authorList>
    </citation>
    <scope>NUCLEOTIDE SEQUENCE [LARGE SCALE GENOMIC DNA]</scope>
    <source>
        <strain evidence="10">CRL 75-36-700-3 / race SCCL</strain>
    </source>
</reference>
<evidence type="ECO:0000256" key="7">
    <source>
        <dbReference type="SAM" id="Phobius"/>
    </source>
</evidence>
<dbReference type="eggNOG" id="KOG2262">
    <property type="taxonomic scope" value="Eukaryota"/>
</dbReference>
<dbReference type="Pfam" id="PF03169">
    <property type="entry name" value="OPT"/>
    <property type="match status" value="1"/>
</dbReference>
<dbReference type="GO" id="GO:0035673">
    <property type="term" value="F:oligopeptide transmembrane transporter activity"/>
    <property type="evidence" value="ECO:0007669"/>
    <property type="project" value="InterPro"/>
</dbReference>
<dbReference type="InParanoid" id="E3JW03"/>
<keyword evidence="8" id="KW-0732">Signal</keyword>
<dbReference type="GO" id="GO:0016020">
    <property type="term" value="C:membrane"/>
    <property type="evidence" value="ECO:0007669"/>
    <property type="project" value="UniProtKB-SubCell"/>
</dbReference>
<evidence type="ECO:0000256" key="3">
    <source>
        <dbReference type="ARBA" id="ARBA00022448"/>
    </source>
</evidence>
<dbReference type="AlphaFoldDB" id="E3JW03"/>
<protein>
    <submittedName>
        <fullName evidence="9">Uncharacterized protein</fullName>
    </submittedName>
</protein>
<dbReference type="Proteomes" id="UP000008783">
    <property type="component" value="Unassembled WGS sequence"/>
</dbReference>
<keyword evidence="3" id="KW-0813">Transport</keyword>
<evidence type="ECO:0000256" key="2">
    <source>
        <dbReference type="ARBA" id="ARBA00008807"/>
    </source>
</evidence>
<sequence>MAMGCSLGLRLLPLKLAQSACNLVSFAGETMHVFIGLMSQFWARKYWAHWFRKYNYILSAAVDGGTELVVFFLAIFFQGGDGHKINFPMYFLNPPSSTPRDYCYMGPDSCASES</sequence>
<comment type="similarity">
    <text evidence="2">Belongs to the oligopeptide OPT transporter family.</text>
</comment>
<dbReference type="InterPro" id="IPR004813">
    <property type="entry name" value="OPT"/>
</dbReference>
<feature type="signal peptide" evidence="8">
    <location>
        <begin position="1"/>
        <end position="17"/>
    </location>
</feature>
<evidence type="ECO:0000256" key="8">
    <source>
        <dbReference type="SAM" id="SignalP"/>
    </source>
</evidence>
<reference key="1">
    <citation type="submission" date="2007-01" db="EMBL/GenBank/DDBJ databases">
        <title>The Genome Sequence of Puccinia graminis f. sp. tritici Strain CRL 75-36-700-3.</title>
        <authorList>
            <consortium name="The Broad Institute Genome Sequencing Platform"/>
            <person name="Birren B."/>
            <person name="Lander E."/>
            <person name="Galagan J."/>
            <person name="Nusbaum C."/>
            <person name="Devon K."/>
            <person name="Cuomo C."/>
            <person name="Jaffe D."/>
            <person name="Butler J."/>
            <person name="Alvarez P."/>
            <person name="Gnerre S."/>
            <person name="Grabherr M."/>
            <person name="Mauceli E."/>
            <person name="Brockman W."/>
            <person name="Young S."/>
            <person name="LaButti K."/>
            <person name="Sykes S."/>
            <person name="DeCaprio D."/>
            <person name="Crawford M."/>
            <person name="Koehrsen M."/>
            <person name="Engels R."/>
            <person name="Montgomery P."/>
            <person name="Pearson M."/>
            <person name="Howarth C."/>
            <person name="Larson L."/>
            <person name="White J."/>
            <person name="Zeng Q."/>
            <person name="Kodira C."/>
            <person name="Yandava C."/>
            <person name="Alvarado L."/>
            <person name="O'Leary S."/>
            <person name="Szabo L."/>
            <person name="Dean R."/>
            <person name="Schein J."/>
        </authorList>
    </citation>
    <scope>NUCLEOTIDE SEQUENCE</scope>
    <source>
        <strain>CRL 75-36-700-3</strain>
    </source>
</reference>
<name>E3JW03_PUCGT</name>
<dbReference type="VEuPathDB" id="FungiDB:PGTG_02669"/>